<evidence type="ECO:0000256" key="2">
    <source>
        <dbReference type="ARBA" id="ARBA00022553"/>
    </source>
</evidence>
<keyword evidence="6" id="KW-1185">Reference proteome</keyword>
<proteinExistence type="inferred from homology"/>
<name>V8P3P5_OPHHA</name>
<dbReference type="OrthoDB" id="6154436at2759"/>
<evidence type="ECO:0000259" key="4">
    <source>
        <dbReference type="Pfam" id="PF05716"/>
    </source>
</evidence>
<dbReference type="EMBL" id="AZIM01000981">
    <property type="protein sequence ID" value="ETE68601.1"/>
    <property type="molecule type" value="Genomic_DNA"/>
</dbReference>
<dbReference type="AlphaFoldDB" id="V8P3P5"/>
<dbReference type="PANTHER" id="PTHR10226">
    <property type="entry name" value="A KINASE ANCHOR PROTEIN"/>
    <property type="match status" value="1"/>
</dbReference>
<dbReference type="InterPro" id="IPR018292">
    <property type="entry name" value="AKAP_110_C"/>
</dbReference>
<gene>
    <name evidence="5" type="ORF">L345_05601</name>
</gene>
<accession>V8P3P5</accession>
<comment type="similarity">
    <text evidence="1">Belongs to the AKAP110 family.</text>
</comment>
<feature type="compositionally biased region" description="Polar residues" evidence="3">
    <location>
        <begin position="36"/>
        <end position="46"/>
    </location>
</feature>
<reference evidence="5 6" key="1">
    <citation type="journal article" date="2013" name="Proc. Natl. Acad. Sci. U.S.A.">
        <title>The king cobra genome reveals dynamic gene evolution and adaptation in the snake venom system.</title>
        <authorList>
            <person name="Vonk F.J."/>
            <person name="Casewell N.R."/>
            <person name="Henkel C.V."/>
            <person name="Heimberg A.M."/>
            <person name="Jansen H.J."/>
            <person name="McCleary R.J."/>
            <person name="Kerkkamp H.M."/>
            <person name="Vos R.A."/>
            <person name="Guerreiro I."/>
            <person name="Calvete J.J."/>
            <person name="Wuster W."/>
            <person name="Woods A.E."/>
            <person name="Logan J.M."/>
            <person name="Harrison R.A."/>
            <person name="Castoe T.A."/>
            <person name="de Koning A.P."/>
            <person name="Pollock D.D."/>
            <person name="Yandell M."/>
            <person name="Calderon D."/>
            <person name="Renjifo C."/>
            <person name="Currier R.B."/>
            <person name="Salgado D."/>
            <person name="Pla D."/>
            <person name="Sanz L."/>
            <person name="Hyder A.S."/>
            <person name="Ribeiro J.M."/>
            <person name="Arntzen J.W."/>
            <person name="van den Thillart G.E."/>
            <person name="Boetzer M."/>
            <person name="Pirovano W."/>
            <person name="Dirks R.P."/>
            <person name="Spaink H.P."/>
            <person name="Duboule D."/>
            <person name="McGlinn E."/>
            <person name="Kini R.M."/>
            <person name="Richardson M.K."/>
        </authorList>
    </citation>
    <scope>NUCLEOTIDE SEQUENCE</scope>
    <source>
        <tissue evidence="5">Blood</tissue>
    </source>
</reference>
<feature type="region of interest" description="Disordered" evidence="3">
    <location>
        <begin position="1"/>
        <end position="46"/>
    </location>
</feature>
<dbReference type="GO" id="GO:0005737">
    <property type="term" value="C:cytoplasm"/>
    <property type="evidence" value="ECO:0007669"/>
    <property type="project" value="TreeGrafter"/>
</dbReference>
<dbReference type="PANTHER" id="PTHR10226:SF8">
    <property type="entry name" value="A-KINASE ANCHOR PROTEIN 4"/>
    <property type="match status" value="1"/>
</dbReference>
<feature type="domain" description="A-kinase anchor 110kDa C-terminal" evidence="4">
    <location>
        <begin position="90"/>
        <end position="200"/>
    </location>
</feature>
<feature type="non-terminal residue" evidence="5">
    <location>
        <position position="1"/>
    </location>
</feature>
<protein>
    <recommendedName>
        <fullName evidence="4">A-kinase anchor 110kDa C-terminal domain-containing protein</fullName>
    </recommendedName>
</protein>
<dbReference type="Pfam" id="PF05716">
    <property type="entry name" value="AKAP_110"/>
    <property type="match status" value="1"/>
</dbReference>
<sequence length="200" mass="21752">MPHSAKEPDPIPVSDNSSQSGKVESEQKEGLPATCDNMNETESQPMDQLSVSIIKLSLNPDKENSSDAATDDLTVQKNGSGDSYCEGQISALPANGEQLTNSEVIVDNQHADDSTINRELQAILQWMAASHLNVPSLTFINENDNELSKLPELAERAGNKAYTVGDILQEVKRYFVQQHTHPALGNTPPCGLLDWLLANL</sequence>
<dbReference type="GO" id="GO:0051018">
    <property type="term" value="F:protein kinase A binding"/>
    <property type="evidence" value="ECO:0007669"/>
    <property type="project" value="TreeGrafter"/>
</dbReference>
<dbReference type="GO" id="GO:0097228">
    <property type="term" value="C:sperm principal piece"/>
    <property type="evidence" value="ECO:0007669"/>
    <property type="project" value="TreeGrafter"/>
</dbReference>
<evidence type="ECO:0000256" key="3">
    <source>
        <dbReference type="SAM" id="MobiDB-lite"/>
    </source>
</evidence>
<keyword evidence="2" id="KW-0597">Phosphoprotein</keyword>
<comment type="caution">
    <text evidence="5">The sequence shown here is derived from an EMBL/GenBank/DDBJ whole genome shotgun (WGS) entry which is preliminary data.</text>
</comment>
<organism evidence="5 6">
    <name type="scientific">Ophiophagus hannah</name>
    <name type="common">King cobra</name>
    <name type="synonym">Naja hannah</name>
    <dbReference type="NCBI Taxonomy" id="8665"/>
    <lineage>
        <taxon>Eukaryota</taxon>
        <taxon>Metazoa</taxon>
        <taxon>Chordata</taxon>
        <taxon>Craniata</taxon>
        <taxon>Vertebrata</taxon>
        <taxon>Euteleostomi</taxon>
        <taxon>Lepidosauria</taxon>
        <taxon>Squamata</taxon>
        <taxon>Bifurcata</taxon>
        <taxon>Unidentata</taxon>
        <taxon>Episquamata</taxon>
        <taxon>Toxicofera</taxon>
        <taxon>Serpentes</taxon>
        <taxon>Colubroidea</taxon>
        <taxon>Elapidae</taxon>
        <taxon>Elapinae</taxon>
        <taxon>Ophiophagus</taxon>
    </lineage>
</organism>
<dbReference type="InterPro" id="IPR008382">
    <property type="entry name" value="SPHK1-interactor_AKAP_110"/>
</dbReference>
<evidence type="ECO:0000256" key="1">
    <source>
        <dbReference type="ARBA" id="ARBA00005764"/>
    </source>
</evidence>
<evidence type="ECO:0000313" key="6">
    <source>
        <dbReference type="Proteomes" id="UP000018936"/>
    </source>
</evidence>
<dbReference type="GO" id="GO:0035686">
    <property type="term" value="C:sperm fibrous sheath"/>
    <property type="evidence" value="ECO:0007669"/>
    <property type="project" value="TreeGrafter"/>
</dbReference>
<dbReference type="GO" id="GO:0008104">
    <property type="term" value="P:intracellular protein localization"/>
    <property type="evidence" value="ECO:0007669"/>
    <property type="project" value="TreeGrafter"/>
</dbReference>
<evidence type="ECO:0000313" key="5">
    <source>
        <dbReference type="EMBL" id="ETE68601.1"/>
    </source>
</evidence>
<dbReference type="Proteomes" id="UP000018936">
    <property type="component" value="Unassembled WGS sequence"/>
</dbReference>